<feature type="region of interest" description="Disordered" evidence="1">
    <location>
        <begin position="20"/>
        <end position="39"/>
    </location>
</feature>
<name>A6KHS2_RAT</name>
<dbReference type="EMBL" id="CH474050">
    <property type="protein sequence ID" value="EDL86033.1"/>
    <property type="molecule type" value="Genomic_DNA"/>
</dbReference>
<sequence>MNILGQLLVYGTERRRNKNALPQMLVKGRPDSPHLSMLA</sequence>
<organism evidence="2 3">
    <name type="scientific">Rattus norvegicus</name>
    <name type="common">Rat</name>
    <dbReference type="NCBI Taxonomy" id="10116"/>
    <lineage>
        <taxon>Eukaryota</taxon>
        <taxon>Metazoa</taxon>
        <taxon>Chordata</taxon>
        <taxon>Craniata</taxon>
        <taxon>Vertebrata</taxon>
        <taxon>Euteleostomi</taxon>
        <taxon>Mammalia</taxon>
        <taxon>Eutheria</taxon>
        <taxon>Euarchontoglires</taxon>
        <taxon>Glires</taxon>
        <taxon>Rodentia</taxon>
        <taxon>Myomorpha</taxon>
        <taxon>Muroidea</taxon>
        <taxon>Muridae</taxon>
        <taxon>Murinae</taxon>
        <taxon>Rattus</taxon>
    </lineage>
</organism>
<dbReference type="AlphaFoldDB" id="A6KHS2"/>
<evidence type="ECO:0000313" key="2">
    <source>
        <dbReference type="EMBL" id="EDL86033.1"/>
    </source>
</evidence>
<dbReference type="Proteomes" id="UP000234681">
    <property type="component" value="Chromosome 3"/>
</dbReference>
<proteinExistence type="predicted"/>
<accession>A6KHS2</accession>
<evidence type="ECO:0000256" key="1">
    <source>
        <dbReference type="SAM" id="MobiDB-lite"/>
    </source>
</evidence>
<evidence type="ECO:0000313" key="3">
    <source>
        <dbReference type="Proteomes" id="UP000234681"/>
    </source>
</evidence>
<protein>
    <submittedName>
        <fullName evidence="2">RCG37242</fullName>
    </submittedName>
</protein>
<reference evidence="2 3" key="1">
    <citation type="submission" date="2005-09" db="EMBL/GenBank/DDBJ databases">
        <authorList>
            <person name="Mural R.J."/>
            <person name="Li P.W."/>
            <person name="Adams M.D."/>
            <person name="Amanatides P.G."/>
            <person name="Baden-Tillson H."/>
            <person name="Barnstead M."/>
            <person name="Chin S.H."/>
            <person name="Dew I."/>
            <person name="Evans C.A."/>
            <person name="Ferriera S."/>
            <person name="Flanigan M."/>
            <person name="Fosler C."/>
            <person name="Glodek A."/>
            <person name="Gu Z."/>
            <person name="Holt R.A."/>
            <person name="Jennings D."/>
            <person name="Kraft C.L."/>
            <person name="Lu F."/>
            <person name="Nguyen T."/>
            <person name="Nusskern D.R."/>
            <person name="Pfannkoch C.M."/>
            <person name="Sitter C."/>
            <person name="Sutton G.G."/>
            <person name="Venter J.C."/>
            <person name="Wang Z."/>
            <person name="Woodage T."/>
            <person name="Zheng X.H."/>
            <person name="Zhong F."/>
        </authorList>
    </citation>
    <scope>NUCLEOTIDE SEQUENCE [LARGE SCALE GENOMIC DNA]</scope>
    <source>
        <strain>BN</strain>
        <strain evidence="3">Sprague-Dawley</strain>
    </source>
</reference>
<gene>
    <name evidence="2" type="ORF">rCG_37242</name>
</gene>